<dbReference type="Gene3D" id="3.20.20.30">
    <property type="entry name" value="Luciferase-like domain"/>
    <property type="match status" value="1"/>
</dbReference>
<dbReference type="InterPro" id="IPR036661">
    <property type="entry name" value="Luciferase-like_sf"/>
</dbReference>
<reference evidence="8" key="1">
    <citation type="submission" date="2024-05" db="EMBL/GenBank/DDBJ databases">
        <authorList>
            <person name="Cai S.Y."/>
            <person name="Jin L.M."/>
            <person name="Li H.R."/>
        </authorList>
    </citation>
    <scope>NUCLEOTIDE SEQUENCE</scope>
    <source>
        <strain evidence="8">A5-74</strain>
    </source>
</reference>
<dbReference type="RefSeq" id="WP_353649103.1">
    <property type="nucleotide sequence ID" value="NZ_CP159218.1"/>
</dbReference>
<dbReference type="InterPro" id="IPR051260">
    <property type="entry name" value="Diverse_substr_monoxygenases"/>
</dbReference>
<keyword evidence="4" id="KW-0503">Monooxygenase</keyword>
<dbReference type="EMBL" id="CP159218">
    <property type="protein sequence ID" value="XCG63488.1"/>
    <property type="molecule type" value="Genomic_DNA"/>
</dbReference>
<evidence type="ECO:0000256" key="3">
    <source>
        <dbReference type="ARBA" id="ARBA00023002"/>
    </source>
</evidence>
<protein>
    <submittedName>
        <fullName evidence="8">LLM class flavin-dependent oxidoreductase</fullName>
    </submittedName>
</protein>
<keyword evidence="1 6" id="KW-0285">Flavoprotein</keyword>
<gene>
    <name evidence="8" type="ORF">ABLG96_20210</name>
</gene>
<evidence type="ECO:0000256" key="1">
    <source>
        <dbReference type="ARBA" id="ARBA00022630"/>
    </source>
</evidence>
<keyword evidence="3" id="KW-0560">Oxidoreductase</keyword>
<dbReference type="GO" id="GO:0004497">
    <property type="term" value="F:monooxygenase activity"/>
    <property type="evidence" value="ECO:0007669"/>
    <property type="project" value="UniProtKB-KW"/>
</dbReference>
<evidence type="ECO:0000259" key="7">
    <source>
        <dbReference type="Pfam" id="PF00296"/>
    </source>
</evidence>
<evidence type="ECO:0000256" key="6">
    <source>
        <dbReference type="PIRSR" id="PIRSR000337-1"/>
    </source>
</evidence>
<organism evidence="8">
    <name type="scientific">Nakamurella sp. A5-74</name>
    <dbReference type="NCBI Taxonomy" id="3158264"/>
    <lineage>
        <taxon>Bacteria</taxon>
        <taxon>Bacillati</taxon>
        <taxon>Actinomycetota</taxon>
        <taxon>Actinomycetes</taxon>
        <taxon>Nakamurellales</taxon>
        <taxon>Nakamurellaceae</taxon>
        <taxon>Nakamurella</taxon>
    </lineage>
</organism>
<evidence type="ECO:0000256" key="5">
    <source>
        <dbReference type="ARBA" id="ARBA00033748"/>
    </source>
</evidence>
<dbReference type="InterPro" id="IPR016215">
    <property type="entry name" value="NTA_MOA"/>
</dbReference>
<feature type="binding site" evidence="6">
    <location>
        <position position="147"/>
    </location>
    <ligand>
        <name>FMN</name>
        <dbReference type="ChEBI" id="CHEBI:58210"/>
    </ligand>
</feature>
<dbReference type="PANTHER" id="PTHR30011:SF16">
    <property type="entry name" value="C2H2 FINGER DOMAIN TRANSCRIPTION FACTOR (EUROFUNG)-RELATED"/>
    <property type="match status" value="1"/>
</dbReference>
<accession>A0AAU8DMT9</accession>
<feature type="binding site" evidence="6">
    <location>
        <position position="223"/>
    </location>
    <ligand>
        <name>FMN</name>
        <dbReference type="ChEBI" id="CHEBI:58210"/>
    </ligand>
</feature>
<sequence length="439" mass="48031">MTRLQHFGWFFSRGFGPQAWGRDDYRWNYRWERPDIYQQSVRTLEQAGMDLVIIEDAPSIGHPGTLDLRVRAAYGGPKHDPLLLAPYLLAATSHIGVVPTVNAGTVHPYPAARQFATLAHLAAGRFGINVVTDVGSAHHYGLERLTHDGAYDRADEWMQVIRELWHSWDDGALIADVETGRFADGAKIRAPRFDGEYFRAEGPLNALPFGELGDPVIVSPGGSPRGLQFAGKQSDVQLALAPMDVSAVRGYREKVLQAATEAGRSAADIRILFVIKPEIVADSETVDRVVAASREPSEADLIRVLEGHSSDLETNLIDVGLDTVVDPGFFAEHVSRGSIRALLGDGTAGWPTLREAGTRLARKGKIADREGLVGTADQVADFIEEFGKVADNDGFIFSGDLHPTTLYRMLGDLVPILRRRGLLRNEFGAGGFRANLLDF</sequence>
<keyword evidence="2 6" id="KW-0288">FMN</keyword>
<proteinExistence type="inferred from homology"/>
<dbReference type="Pfam" id="PF00296">
    <property type="entry name" value="Bac_luciferase"/>
    <property type="match status" value="1"/>
</dbReference>
<evidence type="ECO:0000256" key="2">
    <source>
        <dbReference type="ARBA" id="ARBA00022643"/>
    </source>
</evidence>
<feature type="domain" description="Luciferase-like" evidence="7">
    <location>
        <begin position="38"/>
        <end position="386"/>
    </location>
</feature>
<feature type="binding site" evidence="6">
    <location>
        <position position="100"/>
    </location>
    <ligand>
        <name>FMN</name>
        <dbReference type="ChEBI" id="CHEBI:58210"/>
    </ligand>
</feature>
<dbReference type="InterPro" id="IPR011251">
    <property type="entry name" value="Luciferase-like_dom"/>
</dbReference>
<dbReference type="GO" id="GO:0016705">
    <property type="term" value="F:oxidoreductase activity, acting on paired donors, with incorporation or reduction of molecular oxygen"/>
    <property type="evidence" value="ECO:0007669"/>
    <property type="project" value="InterPro"/>
</dbReference>
<dbReference type="PANTHER" id="PTHR30011">
    <property type="entry name" value="ALKANESULFONATE MONOOXYGENASE-RELATED"/>
    <property type="match status" value="1"/>
</dbReference>
<dbReference type="SUPFAM" id="SSF51679">
    <property type="entry name" value="Bacterial luciferase-like"/>
    <property type="match status" value="1"/>
</dbReference>
<feature type="binding site" evidence="6">
    <location>
        <position position="56"/>
    </location>
    <ligand>
        <name>FMN</name>
        <dbReference type="ChEBI" id="CHEBI:58210"/>
    </ligand>
</feature>
<feature type="binding site" evidence="6">
    <location>
        <position position="151"/>
    </location>
    <ligand>
        <name>FMN</name>
        <dbReference type="ChEBI" id="CHEBI:58210"/>
    </ligand>
</feature>
<comment type="similarity">
    <text evidence="5">Belongs to the NtaA/SnaA/DszA monooxygenase family.</text>
</comment>
<name>A0AAU8DMT9_9ACTN</name>
<dbReference type="AlphaFoldDB" id="A0AAU8DMT9"/>
<evidence type="ECO:0000256" key="4">
    <source>
        <dbReference type="ARBA" id="ARBA00023033"/>
    </source>
</evidence>
<dbReference type="PIRSF" id="PIRSF000337">
    <property type="entry name" value="NTA_MOA"/>
    <property type="match status" value="1"/>
</dbReference>
<evidence type="ECO:0000313" key="8">
    <source>
        <dbReference type="EMBL" id="XCG63488.1"/>
    </source>
</evidence>